<reference evidence="1 2" key="1">
    <citation type="submission" date="2018-06" db="EMBL/GenBank/DDBJ databases">
        <authorList>
            <consortium name="Pathogen Informatics"/>
            <person name="Doyle S."/>
        </authorList>
    </citation>
    <scope>NUCLEOTIDE SEQUENCE [LARGE SCALE GENOMIC DNA]</scope>
    <source>
        <strain evidence="1 2">NCTC12224</strain>
    </source>
</reference>
<keyword evidence="2" id="KW-1185">Reference proteome</keyword>
<gene>
    <name evidence="1" type="ORF">NCTC12224_00169</name>
</gene>
<dbReference type="EMBL" id="UHFN01000002">
    <property type="protein sequence ID" value="SUN58145.1"/>
    <property type="molecule type" value="Genomic_DNA"/>
</dbReference>
<dbReference type="OrthoDB" id="2231317at2"/>
<protein>
    <submittedName>
        <fullName evidence="1">Uncharacterized protein</fullName>
    </submittedName>
</protein>
<dbReference type="AlphaFoldDB" id="A0A380K082"/>
<organism evidence="1 2">
    <name type="scientific">Streptococcus hyointestinalis</name>
    <dbReference type="NCBI Taxonomy" id="1337"/>
    <lineage>
        <taxon>Bacteria</taxon>
        <taxon>Bacillati</taxon>
        <taxon>Bacillota</taxon>
        <taxon>Bacilli</taxon>
        <taxon>Lactobacillales</taxon>
        <taxon>Streptococcaceae</taxon>
        <taxon>Streptococcus</taxon>
    </lineage>
</organism>
<evidence type="ECO:0000313" key="1">
    <source>
        <dbReference type="EMBL" id="SUN58145.1"/>
    </source>
</evidence>
<dbReference type="Proteomes" id="UP000254924">
    <property type="component" value="Unassembled WGS sequence"/>
</dbReference>
<evidence type="ECO:0000313" key="2">
    <source>
        <dbReference type="Proteomes" id="UP000254924"/>
    </source>
</evidence>
<name>A0A380K082_9STRE</name>
<proteinExistence type="predicted"/>
<sequence length="421" mass="49634">MKEKQYSLQNRLDLPLNLRIPKNTIDYYQRNTKSKKFVYFTKERLLLAYHLNRFSFFDREIADNIYMSLTRGKKIANNWFSSLVGDDSTYPISVHPTFKDSKKTVYFINRRFAKWVINSMKKFAPLLELTKVTEYPKSLYSIETNNLYGGKPKTVNIHDLNARRYASRIAVEITQRCSHFSSDELNIQYAFPSNRKAITLLPDAALFVCGKVFYLEYDRNTEAHYQLLGKIIAYFSEKHYKHSRVCFIFDNLGKKYSEGDYHYEMNPRVVRFIQNIESKFYRETDKTFYDFLRGSDVSVLATPSVHATSQIAYYILDVLGLAPPVTNDMLVNAPYDVLDVVEAEKDSPFDVMLKVYNDFFEEIEIPVIRSPYVLVGIDKWLDNLYNEYHEQYDHIAIAFDKEVTSQYYPLPHNNYFTSFRL</sequence>
<accession>A0A380K082</accession>